<comment type="similarity">
    <text evidence="8">Belongs to the two pore domain potassium channel (TC 1.A.1.8) family.</text>
</comment>
<evidence type="ECO:0000256" key="7">
    <source>
        <dbReference type="ARBA" id="ARBA00023303"/>
    </source>
</evidence>
<feature type="transmembrane region" description="Helical" evidence="10">
    <location>
        <begin position="580"/>
        <end position="602"/>
    </location>
</feature>
<dbReference type="InterPro" id="IPR003280">
    <property type="entry name" value="2pore_dom_K_chnl"/>
</dbReference>
<feature type="transmembrane region" description="Helical" evidence="10">
    <location>
        <begin position="308"/>
        <end position="333"/>
    </location>
</feature>
<dbReference type="GO" id="GO:0005886">
    <property type="term" value="C:plasma membrane"/>
    <property type="evidence" value="ECO:0007669"/>
    <property type="project" value="TreeGrafter"/>
</dbReference>
<feature type="transmembrane region" description="Helical" evidence="10">
    <location>
        <begin position="411"/>
        <end position="430"/>
    </location>
</feature>
<organism evidence="12 13">
    <name type="scientific">Trichuris trichiura</name>
    <name type="common">Whipworm</name>
    <name type="synonym">Trichocephalus trichiurus</name>
    <dbReference type="NCBI Taxonomy" id="36087"/>
    <lineage>
        <taxon>Eukaryota</taxon>
        <taxon>Metazoa</taxon>
        <taxon>Ecdysozoa</taxon>
        <taxon>Nematoda</taxon>
        <taxon>Enoplea</taxon>
        <taxon>Dorylaimia</taxon>
        <taxon>Trichinellida</taxon>
        <taxon>Trichuridae</taxon>
        <taxon>Trichuris</taxon>
    </lineage>
</organism>
<comment type="subcellular location">
    <subcellularLocation>
        <location evidence="1">Membrane</location>
        <topology evidence="1">Multi-pass membrane protein</topology>
    </subcellularLocation>
</comment>
<reference evidence="12" key="1">
    <citation type="submission" date="2014-01" db="EMBL/GenBank/DDBJ databases">
        <authorList>
            <person name="Aslett M."/>
        </authorList>
    </citation>
    <scope>NUCLEOTIDE SEQUENCE</scope>
</reference>
<dbReference type="GO" id="GO:0030322">
    <property type="term" value="P:stabilization of membrane potential"/>
    <property type="evidence" value="ECO:0007669"/>
    <property type="project" value="TreeGrafter"/>
</dbReference>
<reference evidence="12" key="2">
    <citation type="submission" date="2014-03" db="EMBL/GenBank/DDBJ databases">
        <title>The whipworm genome and dual-species transcriptomics of an intimate host-pathogen interaction.</title>
        <authorList>
            <person name="Foth B.J."/>
            <person name="Tsai I.J."/>
            <person name="Reid A.J."/>
            <person name="Bancroft A.J."/>
            <person name="Nichol S."/>
            <person name="Tracey A."/>
            <person name="Holroyd N."/>
            <person name="Cotton J.A."/>
            <person name="Stanley E.J."/>
            <person name="Zarowiecki M."/>
            <person name="Liu J.Z."/>
            <person name="Huckvale T."/>
            <person name="Cooper P.J."/>
            <person name="Grencis R.K."/>
            <person name="Berriman M."/>
        </authorList>
    </citation>
    <scope>NUCLEOTIDE SEQUENCE [LARGE SCALE GENOMIC DNA]</scope>
</reference>
<keyword evidence="13" id="KW-1185">Reference proteome</keyword>
<dbReference type="PANTHER" id="PTHR11003:SF98">
    <property type="entry name" value="POTASSIUM CHANNEL DOMAIN-CONTAINING PROTEIN"/>
    <property type="match status" value="1"/>
</dbReference>
<dbReference type="OrthoDB" id="297496at2759"/>
<feature type="transmembrane region" description="Helical" evidence="10">
    <location>
        <begin position="163"/>
        <end position="181"/>
    </location>
</feature>
<evidence type="ECO:0000259" key="11">
    <source>
        <dbReference type="Pfam" id="PF07885"/>
    </source>
</evidence>
<evidence type="ECO:0000256" key="5">
    <source>
        <dbReference type="ARBA" id="ARBA00023065"/>
    </source>
</evidence>
<keyword evidence="6 10" id="KW-0472">Membrane</keyword>
<evidence type="ECO:0000256" key="6">
    <source>
        <dbReference type="ARBA" id="ARBA00023136"/>
    </source>
</evidence>
<evidence type="ECO:0000256" key="8">
    <source>
        <dbReference type="RuleBase" id="RU003857"/>
    </source>
</evidence>
<feature type="domain" description="Potassium channel" evidence="11">
    <location>
        <begin position="407"/>
        <end position="467"/>
    </location>
</feature>
<dbReference type="PANTHER" id="PTHR11003">
    <property type="entry name" value="POTASSIUM CHANNEL, SUBFAMILY K"/>
    <property type="match status" value="1"/>
</dbReference>
<dbReference type="EMBL" id="HG805874">
    <property type="protein sequence ID" value="CDW53950.1"/>
    <property type="molecule type" value="Genomic_DNA"/>
</dbReference>
<feature type="domain" description="Potassium channel" evidence="11">
    <location>
        <begin position="534"/>
        <end position="603"/>
    </location>
</feature>
<keyword evidence="7 8" id="KW-0407">Ion channel</keyword>
<dbReference type="Pfam" id="PF07885">
    <property type="entry name" value="Ion_trans_2"/>
    <property type="match status" value="3"/>
</dbReference>
<keyword evidence="5 8" id="KW-0406">Ion transport</keyword>
<dbReference type="STRING" id="36087.A0A077Z5I5"/>
<feature type="transmembrane region" description="Helical" evidence="10">
    <location>
        <begin position="524"/>
        <end position="546"/>
    </location>
</feature>
<feature type="transmembrane region" description="Helical" evidence="10">
    <location>
        <begin position="553"/>
        <end position="574"/>
    </location>
</feature>
<keyword evidence="4 10" id="KW-1133">Transmembrane helix</keyword>
<dbReference type="GO" id="GO:0015271">
    <property type="term" value="F:outward rectifier potassium channel activity"/>
    <property type="evidence" value="ECO:0007669"/>
    <property type="project" value="TreeGrafter"/>
</dbReference>
<feature type="domain" description="Potassium channel" evidence="11">
    <location>
        <begin position="155"/>
        <end position="216"/>
    </location>
</feature>
<evidence type="ECO:0000256" key="2">
    <source>
        <dbReference type="ARBA" id="ARBA00022448"/>
    </source>
</evidence>
<feature type="transmembrane region" description="Helical" evidence="10">
    <location>
        <begin position="442"/>
        <end position="460"/>
    </location>
</feature>
<keyword evidence="3 8" id="KW-0812">Transmembrane</keyword>
<proteinExistence type="inferred from homology"/>
<dbReference type="SUPFAM" id="SSF81324">
    <property type="entry name" value="Voltage-gated potassium channels"/>
    <property type="match status" value="3"/>
</dbReference>
<name>A0A077Z5I5_TRITR</name>
<evidence type="ECO:0000256" key="4">
    <source>
        <dbReference type="ARBA" id="ARBA00022989"/>
    </source>
</evidence>
<evidence type="ECO:0000256" key="3">
    <source>
        <dbReference type="ARBA" id="ARBA00022692"/>
    </source>
</evidence>
<feature type="transmembrane region" description="Helical" evidence="10">
    <location>
        <begin position="187"/>
        <end position="209"/>
    </location>
</feature>
<keyword evidence="2 8" id="KW-0813">Transport</keyword>
<gene>
    <name evidence="12" type="ORF">TTRE_0000221901</name>
</gene>
<protein>
    <submittedName>
        <fullName evidence="12">TWiK family of potassium channels protein 7</fullName>
    </submittedName>
</protein>
<feature type="region of interest" description="Disordered" evidence="9">
    <location>
        <begin position="498"/>
        <end position="520"/>
    </location>
</feature>
<dbReference type="Proteomes" id="UP000030665">
    <property type="component" value="Unassembled WGS sequence"/>
</dbReference>
<dbReference type="AlphaFoldDB" id="A0A077Z5I5"/>
<evidence type="ECO:0000256" key="9">
    <source>
        <dbReference type="SAM" id="MobiDB-lite"/>
    </source>
</evidence>
<accession>A0A077Z5I5</accession>
<dbReference type="Gene3D" id="1.10.287.70">
    <property type="match status" value="2"/>
</dbReference>
<sequence length="784" mass="89314">MLTARRMREKSITYECDTLGEKQRNQLKVANQVEEVADQDYREKLRHLNALLQMLKITMPHVGLVALLAIYTVCGGAIFHLIESSHEHKIKTSSIHALELTKNSFLKTMWNLSQTENFTLSQWLDAGLEQMQPLEILLYEGYVERYITANDVLNKTQRPQWTLAQSIFFATTVITTIGYGNMVPRTLSGQILCIVFGALGIPLLLITVADIGKFLSDFMTYFYRHMKKFKRKWPKKVETMLQAGGALATRRASQNIKAEAVIDQNLFAMEMTPVNDEDDKTFRQKLARRQKPTWSIAIKRSRLQILKITLPHVGLVALLTIYTVCGGGIFHLIELSHEEQVRSNSLKSIAEAKVAFLERMWNLSQINGVTIEEWNTQAMRELRFVETVLYEAYEEQYITINDILNKTQRTIWTFPQAIFFATTVITTIGYGNMVPRTVSGRVLCIVFGIFGIPLLLITIADIGKFLSDFITFLYRQFKRCKNQVRKHSRYFVLPDKKTSTTSSVSDKEAEAESISESSSDSTDVHLPVVMAMVVLVSYTAVGGLLFQMWEGWGYFDAFYFCFITMATIGFGDIVPSEQVYMFFTIIYIVVGLALTTMCIDLAGSEYITKLHYFGQKIETARDVVGGAVVSGLHVGEQIFKHSAFIRTTGGKLIQIGDPKQLNTKQASALRHKFGLPDDYDFTIISPISRDEANLVTNSMLFTPVSPEVLKVVKAHIKLRPEEIHESDAFILQNRTFNRDGILTRKHSSRSIKSMKIRPRRKTQLRQDRYKFFLIAPFVLKESPV</sequence>
<dbReference type="GO" id="GO:0022841">
    <property type="term" value="F:potassium ion leak channel activity"/>
    <property type="evidence" value="ECO:0007669"/>
    <property type="project" value="TreeGrafter"/>
</dbReference>
<evidence type="ECO:0000256" key="1">
    <source>
        <dbReference type="ARBA" id="ARBA00004141"/>
    </source>
</evidence>
<evidence type="ECO:0000313" key="13">
    <source>
        <dbReference type="Proteomes" id="UP000030665"/>
    </source>
</evidence>
<feature type="transmembrane region" description="Helical" evidence="10">
    <location>
        <begin position="61"/>
        <end position="82"/>
    </location>
</feature>
<dbReference type="InterPro" id="IPR013099">
    <property type="entry name" value="K_chnl_dom"/>
</dbReference>
<dbReference type="PRINTS" id="PR01333">
    <property type="entry name" value="2POREKCHANEL"/>
</dbReference>
<evidence type="ECO:0000313" key="12">
    <source>
        <dbReference type="EMBL" id="CDW53950.1"/>
    </source>
</evidence>
<evidence type="ECO:0000256" key="10">
    <source>
        <dbReference type="SAM" id="Phobius"/>
    </source>
</evidence>